<dbReference type="GO" id="GO:0008902">
    <property type="term" value="F:hydroxymethylpyrimidine kinase activity"/>
    <property type="evidence" value="ECO:0007669"/>
    <property type="project" value="UniProtKB-EC"/>
</dbReference>
<comment type="pathway">
    <text evidence="1">Cofactor biosynthesis; thiamine diphosphate biosynthesis.</text>
</comment>
<evidence type="ECO:0000259" key="3">
    <source>
        <dbReference type="Pfam" id="PF08543"/>
    </source>
</evidence>
<evidence type="ECO:0000256" key="2">
    <source>
        <dbReference type="ARBA" id="ARBA00012135"/>
    </source>
</evidence>
<evidence type="ECO:0000313" key="4">
    <source>
        <dbReference type="EMBL" id="MCX2523933.1"/>
    </source>
</evidence>
<dbReference type="CDD" id="cd01169">
    <property type="entry name" value="HMPP_kinase"/>
    <property type="match status" value="1"/>
</dbReference>
<sequence>MLVFSGHDPTGGAGMVADVEAIRAQQGWPVTVPTALTVQDSRDVHAVYPVDPQVMAEQVHCIEQDMSLQAIKVGLVSSLEAITVIEQVCRRHPEVPVVIDPVLKAGGGRELSSDTLVDAFRERLLPLVTLLTPNHLELFRLAGTPDVDDALHRIYRQGAEHVLVTGTDHAPLADRVVRHQLYTGGNPVESWVWSRLPGQFHGSGCTLAASCAVWLARGETVVSSCLLAQRYTWQTLDRSLQQGGGQAFPNRCPTEQESAS</sequence>
<dbReference type="GO" id="GO:0005829">
    <property type="term" value="C:cytosol"/>
    <property type="evidence" value="ECO:0007669"/>
    <property type="project" value="TreeGrafter"/>
</dbReference>
<dbReference type="InterPro" id="IPR004399">
    <property type="entry name" value="HMP/HMP-P_kinase_dom"/>
</dbReference>
<dbReference type="PANTHER" id="PTHR20858:SF17">
    <property type="entry name" value="HYDROXYMETHYLPYRIMIDINE_PHOSPHOMETHYLPYRIMIDINE KINASE THI20-RELATED"/>
    <property type="match status" value="1"/>
</dbReference>
<dbReference type="EC" id="2.7.1.49" evidence="2"/>
<dbReference type="GO" id="GO:0008972">
    <property type="term" value="F:phosphomethylpyrimidine kinase activity"/>
    <property type="evidence" value="ECO:0007669"/>
    <property type="project" value="InterPro"/>
</dbReference>
<dbReference type="Proteomes" id="UP001165678">
    <property type="component" value="Unassembled WGS sequence"/>
</dbReference>
<protein>
    <recommendedName>
        <fullName evidence="2">hydroxymethylpyrimidine kinase</fullName>
        <ecNumber evidence="2">2.7.1.49</ecNumber>
    </recommendedName>
</protein>
<dbReference type="GO" id="GO:0009228">
    <property type="term" value="P:thiamine biosynthetic process"/>
    <property type="evidence" value="ECO:0007669"/>
    <property type="project" value="InterPro"/>
</dbReference>
<evidence type="ECO:0000256" key="1">
    <source>
        <dbReference type="ARBA" id="ARBA00004948"/>
    </source>
</evidence>
<gene>
    <name evidence="4" type="ORF">OQ287_06760</name>
</gene>
<dbReference type="InterPro" id="IPR029056">
    <property type="entry name" value="Ribokinase-like"/>
</dbReference>
<keyword evidence="4" id="KW-0418">Kinase</keyword>
<dbReference type="AlphaFoldDB" id="A0AA41ZLE4"/>
<dbReference type="PANTHER" id="PTHR20858">
    <property type="entry name" value="PHOSPHOMETHYLPYRIMIDINE KINASE"/>
    <property type="match status" value="1"/>
</dbReference>
<name>A0AA41ZLE4_9GAMM</name>
<comment type="caution">
    <text evidence="4">The sequence shown here is derived from an EMBL/GenBank/DDBJ whole genome shotgun (WGS) entry which is preliminary data.</text>
</comment>
<dbReference type="Pfam" id="PF08543">
    <property type="entry name" value="Phos_pyr_kin"/>
    <property type="match status" value="1"/>
</dbReference>
<keyword evidence="4" id="KW-0808">Transferase</keyword>
<dbReference type="SUPFAM" id="SSF53613">
    <property type="entry name" value="Ribokinase-like"/>
    <property type="match status" value="1"/>
</dbReference>
<proteinExistence type="predicted"/>
<evidence type="ECO:0000313" key="5">
    <source>
        <dbReference type="Proteomes" id="UP001165678"/>
    </source>
</evidence>
<reference evidence="4" key="1">
    <citation type="submission" date="2022-11" db="EMBL/GenBank/DDBJ databases">
        <title>Larsenimonas rhizosphaerae sp. nov., isolated from a tidal mudflat.</title>
        <authorList>
            <person name="Lee S.D."/>
            <person name="Kim I.S."/>
        </authorList>
    </citation>
    <scope>NUCLEOTIDE SEQUENCE</scope>
    <source>
        <strain evidence="4">GH2-1</strain>
    </source>
</reference>
<organism evidence="4 5">
    <name type="scientific">Larsenimonas rhizosphaerae</name>
    <dbReference type="NCBI Taxonomy" id="2944682"/>
    <lineage>
        <taxon>Bacteria</taxon>
        <taxon>Pseudomonadati</taxon>
        <taxon>Pseudomonadota</taxon>
        <taxon>Gammaproteobacteria</taxon>
        <taxon>Oceanospirillales</taxon>
        <taxon>Halomonadaceae</taxon>
        <taxon>Larsenimonas</taxon>
    </lineage>
</organism>
<dbReference type="InterPro" id="IPR013749">
    <property type="entry name" value="PM/HMP-P_kinase-1"/>
</dbReference>
<dbReference type="EMBL" id="JAPIVE010000002">
    <property type="protein sequence ID" value="MCX2523933.1"/>
    <property type="molecule type" value="Genomic_DNA"/>
</dbReference>
<feature type="domain" description="Pyridoxamine kinase/Phosphomethylpyrimidine kinase" evidence="3">
    <location>
        <begin position="8"/>
        <end position="246"/>
    </location>
</feature>
<dbReference type="Gene3D" id="3.40.1190.20">
    <property type="match status" value="1"/>
</dbReference>
<keyword evidence="5" id="KW-1185">Reference proteome</keyword>
<dbReference type="RefSeq" id="WP_265896336.1">
    <property type="nucleotide sequence ID" value="NZ_JAPIVE010000002.1"/>
</dbReference>
<accession>A0AA41ZLE4</accession>